<proteinExistence type="predicted"/>
<sequence length="93" mass="10856">MAELIITVIITLPLLIILIYGIIHPEELASWGYKWRYKGEPEPTEEYIKYTRASSVIGLLLIISIIIFYFSTLYGLIFFILSISLSLYYFLTR</sequence>
<feature type="transmembrane region" description="Helical" evidence="1">
    <location>
        <begin position="5"/>
        <end position="23"/>
    </location>
</feature>
<evidence type="ECO:0000259" key="2">
    <source>
        <dbReference type="Pfam" id="PF19701"/>
    </source>
</evidence>
<evidence type="ECO:0000256" key="1">
    <source>
        <dbReference type="SAM" id="Phobius"/>
    </source>
</evidence>
<dbReference type="Proteomes" id="UP000469523">
    <property type="component" value="Unassembled WGS sequence"/>
</dbReference>
<feature type="domain" description="DUF6199" evidence="2">
    <location>
        <begin position="12"/>
        <end position="68"/>
    </location>
</feature>
<feature type="transmembrane region" description="Helical" evidence="1">
    <location>
        <begin position="57"/>
        <end position="90"/>
    </location>
</feature>
<evidence type="ECO:0000313" key="3">
    <source>
        <dbReference type="EMBL" id="MSU01204.1"/>
    </source>
</evidence>
<keyword evidence="1" id="KW-1133">Transmembrane helix</keyword>
<evidence type="ECO:0000313" key="4">
    <source>
        <dbReference type="Proteomes" id="UP000469523"/>
    </source>
</evidence>
<keyword evidence="1" id="KW-0812">Transmembrane</keyword>
<comment type="caution">
    <text evidence="3">The sequence shown here is derived from an EMBL/GenBank/DDBJ whole genome shotgun (WGS) entry which is preliminary data.</text>
</comment>
<dbReference type="EMBL" id="VUNQ01000011">
    <property type="protein sequence ID" value="MSU01204.1"/>
    <property type="molecule type" value="Genomic_DNA"/>
</dbReference>
<protein>
    <recommendedName>
        <fullName evidence="2">DUF6199 domain-containing protein</fullName>
    </recommendedName>
</protein>
<reference evidence="3 4" key="1">
    <citation type="submission" date="2019-09" db="EMBL/GenBank/DDBJ databases">
        <title>In-depth cultivation of the pig gut microbiome towards novel bacterial diversity and tailored functional studies.</title>
        <authorList>
            <person name="Wylensek D."/>
            <person name="Hitch T.C.A."/>
            <person name="Clavel T."/>
        </authorList>
    </citation>
    <scope>NUCLEOTIDE SEQUENCE [LARGE SCALE GENOMIC DNA]</scope>
    <source>
        <strain evidence="3 4">WCA3-693-APC-4?</strain>
    </source>
</reference>
<gene>
    <name evidence="3" type="ORF">FYJ83_06940</name>
</gene>
<dbReference type="InterPro" id="IPR045679">
    <property type="entry name" value="DUF6199"/>
</dbReference>
<keyword evidence="1" id="KW-0472">Membrane</keyword>
<name>A0A6N7XXA8_9FIRM</name>
<dbReference type="RefSeq" id="WP_154439616.1">
    <property type="nucleotide sequence ID" value="NZ_JAHLPJ010000001.1"/>
</dbReference>
<keyword evidence="4" id="KW-1185">Reference proteome</keyword>
<accession>A0A6N7XXA8</accession>
<organism evidence="3 4">
    <name type="scientific">Tissierella pigra</name>
    <dbReference type="NCBI Taxonomy" id="2607614"/>
    <lineage>
        <taxon>Bacteria</taxon>
        <taxon>Bacillati</taxon>
        <taxon>Bacillota</taxon>
        <taxon>Tissierellia</taxon>
        <taxon>Tissierellales</taxon>
        <taxon>Tissierellaceae</taxon>
        <taxon>Tissierella</taxon>
    </lineage>
</organism>
<dbReference type="Pfam" id="PF19701">
    <property type="entry name" value="DUF6199"/>
    <property type="match status" value="1"/>
</dbReference>
<dbReference type="AlphaFoldDB" id="A0A6N7XXA8"/>